<dbReference type="InterPro" id="IPR039657">
    <property type="entry name" value="Dimethylallyltransferase"/>
</dbReference>
<evidence type="ECO:0000256" key="1">
    <source>
        <dbReference type="ARBA" id="ARBA00001946"/>
    </source>
</evidence>
<comment type="cofactor">
    <cofactor evidence="1 10">
        <name>Mg(2+)</name>
        <dbReference type="ChEBI" id="CHEBI:18420"/>
    </cofactor>
</comment>
<evidence type="ECO:0000256" key="10">
    <source>
        <dbReference type="HAMAP-Rule" id="MF_00185"/>
    </source>
</evidence>
<keyword evidence="15" id="KW-1185">Reference proteome</keyword>
<keyword evidence="8 10" id="KW-0460">Magnesium</keyword>
<dbReference type="Gene3D" id="3.40.50.300">
    <property type="entry name" value="P-loop containing nucleotide triphosphate hydrolases"/>
    <property type="match status" value="1"/>
</dbReference>
<dbReference type="NCBIfam" id="TIGR00174">
    <property type="entry name" value="miaA"/>
    <property type="match status" value="1"/>
</dbReference>
<dbReference type="GO" id="GO:0052381">
    <property type="term" value="F:tRNA dimethylallyltransferase activity"/>
    <property type="evidence" value="ECO:0007669"/>
    <property type="project" value="UniProtKB-EC"/>
</dbReference>
<evidence type="ECO:0000256" key="12">
    <source>
        <dbReference type="RuleBase" id="RU003784"/>
    </source>
</evidence>
<dbReference type="HAMAP" id="MF_00185">
    <property type="entry name" value="IPP_trans"/>
    <property type="match status" value="1"/>
</dbReference>
<keyword evidence="5 10" id="KW-0819">tRNA processing</keyword>
<evidence type="ECO:0000256" key="7">
    <source>
        <dbReference type="ARBA" id="ARBA00022840"/>
    </source>
</evidence>
<comment type="caution">
    <text evidence="14">The sequence shown here is derived from an EMBL/GenBank/DDBJ whole genome shotgun (WGS) entry which is preliminary data.</text>
</comment>
<evidence type="ECO:0000256" key="5">
    <source>
        <dbReference type="ARBA" id="ARBA00022694"/>
    </source>
</evidence>
<sequence>MQKKRVIAIVGPTAVGKTALSIAVAKRLGGEIINGDSMQVYRKLNIGTAKISNNEMDGVPHHLFDMKDPDESFSVAEFQQLVREKIEEITLRGHLPILVGGTGLYVQSVLFDYQFSSEGKDEKVRKELEETAASGGIMPLYERLMRIDGKAAKAIHPNNERRVIRALEVYITTGKTLTEWQQAQIREPLFNHQIIGLTMERDLLYERINLRVDLMMEQGLLDEVRGLHSSGLRDVQSIQAIGYKELYDYLDGLVTLEQAVEQIKQNSRRYAKRQITWFRNKMDMKWFDLSHDRIEVNEKILTFLAGN</sequence>
<dbReference type="InterPro" id="IPR018022">
    <property type="entry name" value="IPT"/>
</dbReference>
<accession>A0ABV3Q1J3</accession>
<comment type="caution">
    <text evidence="10">Lacks conserved residue(s) required for the propagation of feature annotation.</text>
</comment>
<gene>
    <name evidence="10 14" type="primary">miaA</name>
    <name evidence="14" type="ORF">AB1471_05265</name>
</gene>
<keyword evidence="7 10" id="KW-0067">ATP-binding</keyword>
<feature type="site" description="Interaction with substrate tRNA" evidence="10">
    <location>
        <position position="125"/>
    </location>
</feature>
<dbReference type="InterPro" id="IPR027417">
    <property type="entry name" value="P-loop_NTPase"/>
</dbReference>
<dbReference type="SUPFAM" id="SSF52540">
    <property type="entry name" value="P-loop containing nucleoside triphosphate hydrolases"/>
    <property type="match status" value="2"/>
</dbReference>
<evidence type="ECO:0000256" key="11">
    <source>
        <dbReference type="RuleBase" id="RU003783"/>
    </source>
</evidence>
<keyword evidence="6 10" id="KW-0547">Nucleotide-binding</keyword>
<evidence type="ECO:0000313" key="15">
    <source>
        <dbReference type="Proteomes" id="UP001556040"/>
    </source>
</evidence>
<organism evidence="14 15">
    <name type="scientific">Jeotgalibacillus marinus</name>
    <dbReference type="NCBI Taxonomy" id="86667"/>
    <lineage>
        <taxon>Bacteria</taxon>
        <taxon>Bacillati</taxon>
        <taxon>Bacillota</taxon>
        <taxon>Bacilli</taxon>
        <taxon>Bacillales</taxon>
        <taxon>Caryophanaceae</taxon>
        <taxon>Jeotgalibacillus</taxon>
    </lineage>
</organism>
<comment type="catalytic activity">
    <reaction evidence="9 10 11">
        <text>adenosine(37) in tRNA + dimethylallyl diphosphate = N(6)-dimethylallyladenosine(37) in tRNA + diphosphate</text>
        <dbReference type="Rhea" id="RHEA:26482"/>
        <dbReference type="Rhea" id="RHEA-COMP:10162"/>
        <dbReference type="Rhea" id="RHEA-COMP:10375"/>
        <dbReference type="ChEBI" id="CHEBI:33019"/>
        <dbReference type="ChEBI" id="CHEBI:57623"/>
        <dbReference type="ChEBI" id="CHEBI:74411"/>
        <dbReference type="ChEBI" id="CHEBI:74415"/>
        <dbReference type="EC" id="2.5.1.75"/>
    </reaction>
</comment>
<dbReference type="EC" id="2.5.1.75" evidence="10"/>
<reference evidence="14 15" key="1">
    <citation type="journal article" date="1979" name="Int. J. Syst. Evol. Microbiol.">
        <title>Bacillus globisporus subsp. marinus subsp. nov.</title>
        <authorList>
            <person name="Liu H."/>
        </authorList>
    </citation>
    <scope>NUCLEOTIDE SEQUENCE [LARGE SCALE GENOMIC DNA]</scope>
    <source>
        <strain evidence="14 15">DSM 1297</strain>
    </source>
</reference>
<dbReference type="PANTHER" id="PTHR11088:SF60">
    <property type="entry name" value="TRNA DIMETHYLALLYLTRANSFERASE"/>
    <property type="match status" value="1"/>
</dbReference>
<feature type="binding site" evidence="10">
    <location>
        <begin position="11"/>
        <end position="18"/>
    </location>
    <ligand>
        <name>ATP</name>
        <dbReference type="ChEBI" id="CHEBI:30616"/>
    </ligand>
</feature>
<evidence type="ECO:0000256" key="6">
    <source>
        <dbReference type="ARBA" id="ARBA00022741"/>
    </source>
</evidence>
<dbReference type="RefSeq" id="WP_367778693.1">
    <property type="nucleotide sequence ID" value="NZ_JBFMIA010000003.1"/>
</dbReference>
<dbReference type="Pfam" id="PF01715">
    <property type="entry name" value="IPPT"/>
    <property type="match status" value="1"/>
</dbReference>
<evidence type="ECO:0000256" key="13">
    <source>
        <dbReference type="RuleBase" id="RU003785"/>
    </source>
</evidence>
<dbReference type="PANTHER" id="PTHR11088">
    <property type="entry name" value="TRNA DIMETHYLALLYLTRANSFERASE"/>
    <property type="match status" value="1"/>
</dbReference>
<dbReference type="Proteomes" id="UP001556040">
    <property type="component" value="Unassembled WGS sequence"/>
</dbReference>
<evidence type="ECO:0000256" key="3">
    <source>
        <dbReference type="ARBA" id="ARBA00005842"/>
    </source>
</evidence>
<keyword evidence="4 10" id="KW-0808">Transferase</keyword>
<evidence type="ECO:0000256" key="9">
    <source>
        <dbReference type="ARBA" id="ARBA00049563"/>
    </source>
</evidence>
<evidence type="ECO:0000256" key="2">
    <source>
        <dbReference type="ARBA" id="ARBA00003213"/>
    </source>
</evidence>
<dbReference type="Gene3D" id="1.10.20.140">
    <property type="match status" value="1"/>
</dbReference>
<name>A0ABV3Q1J3_9BACL</name>
<proteinExistence type="inferred from homology"/>
<evidence type="ECO:0000256" key="8">
    <source>
        <dbReference type="ARBA" id="ARBA00022842"/>
    </source>
</evidence>
<evidence type="ECO:0000256" key="4">
    <source>
        <dbReference type="ARBA" id="ARBA00022679"/>
    </source>
</evidence>
<evidence type="ECO:0000313" key="14">
    <source>
        <dbReference type="EMBL" id="MEW9501209.1"/>
    </source>
</evidence>
<comment type="function">
    <text evidence="2 10 12">Catalyzes the transfer of a dimethylallyl group onto the adenine at position 37 in tRNAs that read codons beginning with uridine, leading to the formation of N6-(dimethylallyl)adenosine (i(6)A).</text>
</comment>
<protein>
    <recommendedName>
        <fullName evidence="10">tRNA dimethylallyltransferase</fullName>
        <ecNumber evidence="10">2.5.1.75</ecNumber>
    </recommendedName>
    <alternativeName>
        <fullName evidence="10">Dimethylallyl diphosphate:tRNA dimethylallyltransferase</fullName>
        <shortName evidence="10">DMAPP:tRNA dimethylallyltransferase</shortName>
        <shortName evidence="10">DMATase</shortName>
    </alternativeName>
    <alternativeName>
        <fullName evidence="10">Isopentenyl-diphosphate:tRNA isopentenyltransferase</fullName>
        <shortName evidence="10">IPP transferase</shortName>
        <shortName evidence="10">IPPT</shortName>
        <shortName evidence="10">IPTase</shortName>
    </alternativeName>
</protein>
<feature type="region of interest" description="Interaction with substrate tRNA" evidence="10">
    <location>
        <begin position="36"/>
        <end position="39"/>
    </location>
</feature>
<dbReference type="EMBL" id="JBFMIA010000003">
    <property type="protein sequence ID" value="MEW9501209.1"/>
    <property type="molecule type" value="Genomic_DNA"/>
</dbReference>
<comment type="similarity">
    <text evidence="3 10 13">Belongs to the IPP transferase family.</text>
</comment>
<feature type="site" description="Interaction with substrate tRNA" evidence="10">
    <location>
        <position position="102"/>
    </location>
</feature>
<comment type="subunit">
    <text evidence="10">Monomer.</text>
</comment>
<feature type="binding site" evidence="10">
    <location>
        <begin position="13"/>
        <end position="18"/>
    </location>
    <ligand>
        <name>substrate</name>
    </ligand>
</feature>